<gene>
    <name evidence="1" type="ORF">HK17_13515</name>
</gene>
<name>A0A252AM90_9PROT</name>
<dbReference type="SUPFAM" id="SSF103084">
    <property type="entry name" value="Holliday junction resolvase RusA"/>
    <property type="match status" value="1"/>
</dbReference>
<comment type="caution">
    <text evidence="1">The sequence shown here is derived from an EMBL/GenBank/DDBJ whole genome shotgun (WGS) entry which is preliminary data.</text>
</comment>
<dbReference type="GO" id="GO:0006281">
    <property type="term" value="P:DNA repair"/>
    <property type="evidence" value="ECO:0007669"/>
    <property type="project" value="InterPro"/>
</dbReference>
<dbReference type="RefSeq" id="WP_086660033.1">
    <property type="nucleotide sequence ID" value="NZ_JBJJWX010000023.1"/>
</dbReference>
<dbReference type="InterPro" id="IPR036614">
    <property type="entry name" value="RusA-like_sf"/>
</dbReference>
<reference evidence="2" key="1">
    <citation type="submission" date="2014-06" db="EMBL/GenBank/DDBJ databases">
        <authorList>
            <person name="Winans N.J."/>
            <person name="Newell P.D."/>
            <person name="Douglas A.E."/>
        </authorList>
    </citation>
    <scope>NUCLEOTIDE SEQUENCE [LARGE SCALE GENOMIC DNA]</scope>
</reference>
<dbReference type="GO" id="GO:0006310">
    <property type="term" value="P:DNA recombination"/>
    <property type="evidence" value="ECO:0007669"/>
    <property type="project" value="InterPro"/>
</dbReference>
<dbReference type="EMBL" id="JOPA01000049">
    <property type="protein sequence ID" value="OUI90762.1"/>
    <property type="molecule type" value="Genomic_DNA"/>
</dbReference>
<accession>A0A252AM90</accession>
<evidence type="ECO:0000313" key="1">
    <source>
        <dbReference type="EMBL" id="OUI90762.1"/>
    </source>
</evidence>
<evidence type="ECO:0000313" key="2">
    <source>
        <dbReference type="Proteomes" id="UP000194641"/>
    </source>
</evidence>
<protein>
    <submittedName>
        <fullName evidence="1">Uncharacterized protein</fullName>
    </submittedName>
</protein>
<dbReference type="AlphaFoldDB" id="A0A252AM90"/>
<proteinExistence type="predicted"/>
<organism evidence="1 2">
    <name type="scientific">Acetobacter indonesiensis</name>
    <dbReference type="NCBI Taxonomy" id="104101"/>
    <lineage>
        <taxon>Bacteria</taxon>
        <taxon>Pseudomonadati</taxon>
        <taxon>Pseudomonadota</taxon>
        <taxon>Alphaproteobacteria</taxon>
        <taxon>Acetobacterales</taxon>
        <taxon>Acetobacteraceae</taxon>
        <taxon>Acetobacter</taxon>
    </lineage>
</organism>
<dbReference type="Proteomes" id="UP000194641">
    <property type="component" value="Unassembled WGS sequence"/>
</dbReference>
<dbReference type="GO" id="GO:0000287">
    <property type="term" value="F:magnesium ion binding"/>
    <property type="evidence" value="ECO:0007669"/>
    <property type="project" value="InterPro"/>
</dbReference>
<sequence>MRAIRFEIPFAYALPNRTLRQHWGAATKDKRTMQRAVLAAAAGQVPSEPIQRAHILIERHGVRAPDPDNLVGGAKRLIDCLTTPCLLNVRTPGARPRVKNKRGLGFVVDDGPDHVTLDVRHVPARLCGQKTVVTITEILP</sequence>